<comment type="caution">
    <text evidence="5">The sequence shown here is derived from an EMBL/GenBank/DDBJ whole genome shotgun (WGS) entry which is preliminary data.</text>
</comment>
<evidence type="ECO:0000256" key="3">
    <source>
        <dbReference type="ARBA" id="ARBA00023163"/>
    </source>
</evidence>
<organism evidence="5 6">
    <name type="scientific">Cohnella xylanilytica</name>
    <dbReference type="NCBI Taxonomy" id="557555"/>
    <lineage>
        <taxon>Bacteria</taxon>
        <taxon>Bacillati</taxon>
        <taxon>Bacillota</taxon>
        <taxon>Bacilli</taxon>
        <taxon>Bacillales</taxon>
        <taxon>Paenibacillaceae</taxon>
        <taxon>Cohnella</taxon>
    </lineage>
</organism>
<dbReference type="InterPro" id="IPR002577">
    <property type="entry name" value="HTH_HxlR"/>
</dbReference>
<protein>
    <submittedName>
        <fullName evidence="5">Helix-turn-helix transcriptional regulator</fullName>
    </submittedName>
</protein>
<reference evidence="5 6" key="1">
    <citation type="submission" date="2020-08" db="EMBL/GenBank/DDBJ databases">
        <title>Cohnella phylogeny.</title>
        <authorList>
            <person name="Dunlap C."/>
        </authorList>
    </citation>
    <scope>NUCLEOTIDE SEQUENCE [LARGE SCALE GENOMIC DNA]</scope>
    <source>
        <strain evidence="5 6">DSM 25239</strain>
    </source>
</reference>
<sequence>MPATDREIDGAAECQSAIEEVLEVIGGKWSFLVIAHLKGSPVRFNELKRRIAGISTQSLAVFLRQLERSGIVRREVFPTLPVTVEYSLTEKGMDYAGLIEAIRRCGIKWRGGAQ</sequence>
<dbReference type="PANTHER" id="PTHR33204:SF18">
    <property type="entry name" value="TRANSCRIPTIONAL REGULATORY PROTEIN"/>
    <property type="match status" value="1"/>
</dbReference>
<evidence type="ECO:0000256" key="1">
    <source>
        <dbReference type="ARBA" id="ARBA00023015"/>
    </source>
</evidence>
<dbReference type="Pfam" id="PF01638">
    <property type="entry name" value="HxlR"/>
    <property type="match status" value="1"/>
</dbReference>
<dbReference type="AlphaFoldDB" id="A0A841TWU0"/>
<dbReference type="Gene3D" id="1.10.10.10">
    <property type="entry name" value="Winged helix-like DNA-binding domain superfamily/Winged helix DNA-binding domain"/>
    <property type="match status" value="1"/>
</dbReference>
<evidence type="ECO:0000259" key="4">
    <source>
        <dbReference type="PROSITE" id="PS51118"/>
    </source>
</evidence>
<keyword evidence="1" id="KW-0805">Transcription regulation</keyword>
<name>A0A841TWU0_9BACL</name>
<evidence type="ECO:0000313" key="5">
    <source>
        <dbReference type="EMBL" id="MBB6692726.1"/>
    </source>
</evidence>
<proteinExistence type="predicted"/>
<dbReference type="GO" id="GO:0003677">
    <property type="term" value="F:DNA binding"/>
    <property type="evidence" value="ECO:0007669"/>
    <property type="project" value="UniProtKB-KW"/>
</dbReference>
<evidence type="ECO:0000313" key="6">
    <source>
        <dbReference type="Proteomes" id="UP000553776"/>
    </source>
</evidence>
<keyword evidence="6" id="KW-1185">Reference proteome</keyword>
<dbReference type="PANTHER" id="PTHR33204">
    <property type="entry name" value="TRANSCRIPTIONAL REGULATOR, MARR FAMILY"/>
    <property type="match status" value="1"/>
</dbReference>
<dbReference type="InterPro" id="IPR036388">
    <property type="entry name" value="WH-like_DNA-bd_sf"/>
</dbReference>
<dbReference type="PROSITE" id="PS51118">
    <property type="entry name" value="HTH_HXLR"/>
    <property type="match status" value="1"/>
</dbReference>
<evidence type="ECO:0000256" key="2">
    <source>
        <dbReference type="ARBA" id="ARBA00023125"/>
    </source>
</evidence>
<dbReference type="EMBL" id="JACJVR010000057">
    <property type="protein sequence ID" value="MBB6692726.1"/>
    <property type="molecule type" value="Genomic_DNA"/>
</dbReference>
<keyword evidence="2" id="KW-0238">DNA-binding</keyword>
<dbReference type="Proteomes" id="UP000553776">
    <property type="component" value="Unassembled WGS sequence"/>
</dbReference>
<feature type="domain" description="HTH hxlR-type" evidence="4">
    <location>
        <begin position="14"/>
        <end position="114"/>
    </location>
</feature>
<keyword evidence="3" id="KW-0804">Transcription</keyword>
<accession>A0A841TWU0</accession>
<dbReference type="SUPFAM" id="SSF46785">
    <property type="entry name" value="Winged helix' DNA-binding domain"/>
    <property type="match status" value="1"/>
</dbReference>
<gene>
    <name evidence="5" type="ORF">H7B90_15060</name>
</gene>
<dbReference type="InterPro" id="IPR036390">
    <property type="entry name" value="WH_DNA-bd_sf"/>
</dbReference>